<proteinExistence type="predicted"/>
<protein>
    <submittedName>
        <fullName evidence="1">Pentatricopeptide repeat-containing protein</fullName>
    </submittedName>
</protein>
<dbReference type="Proteomes" id="UP001060215">
    <property type="component" value="Chromosome 5"/>
</dbReference>
<evidence type="ECO:0000313" key="2">
    <source>
        <dbReference type="Proteomes" id="UP001060215"/>
    </source>
</evidence>
<comment type="caution">
    <text evidence="1">The sequence shown here is derived from an EMBL/GenBank/DDBJ whole genome shotgun (WGS) entry which is preliminary data.</text>
</comment>
<name>A0ACC0HE14_9ERIC</name>
<dbReference type="EMBL" id="CM045762">
    <property type="protein sequence ID" value="KAI8010635.1"/>
    <property type="molecule type" value="Genomic_DNA"/>
</dbReference>
<gene>
    <name evidence="1" type="ORF">LOK49_LG06G02984</name>
</gene>
<organism evidence="1 2">
    <name type="scientific">Camellia lanceoleosa</name>
    <dbReference type="NCBI Taxonomy" id="1840588"/>
    <lineage>
        <taxon>Eukaryota</taxon>
        <taxon>Viridiplantae</taxon>
        <taxon>Streptophyta</taxon>
        <taxon>Embryophyta</taxon>
        <taxon>Tracheophyta</taxon>
        <taxon>Spermatophyta</taxon>
        <taxon>Magnoliopsida</taxon>
        <taxon>eudicotyledons</taxon>
        <taxon>Gunneridae</taxon>
        <taxon>Pentapetalae</taxon>
        <taxon>asterids</taxon>
        <taxon>Ericales</taxon>
        <taxon>Theaceae</taxon>
        <taxon>Camellia</taxon>
    </lineage>
</organism>
<evidence type="ECO:0000313" key="1">
    <source>
        <dbReference type="EMBL" id="KAI8010635.1"/>
    </source>
</evidence>
<reference evidence="1 2" key="1">
    <citation type="journal article" date="2022" name="Plant J.">
        <title>Chromosome-level genome of Camellia lanceoleosa provides a valuable resource for understanding genome evolution and self-incompatibility.</title>
        <authorList>
            <person name="Gong W."/>
            <person name="Xiao S."/>
            <person name="Wang L."/>
            <person name="Liao Z."/>
            <person name="Chang Y."/>
            <person name="Mo W."/>
            <person name="Hu G."/>
            <person name="Li W."/>
            <person name="Zhao G."/>
            <person name="Zhu H."/>
            <person name="Hu X."/>
            <person name="Ji K."/>
            <person name="Xiang X."/>
            <person name="Song Q."/>
            <person name="Yuan D."/>
            <person name="Jin S."/>
            <person name="Zhang L."/>
        </authorList>
    </citation>
    <scope>NUCLEOTIDE SEQUENCE [LARGE SCALE GENOMIC DNA]</scope>
    <source>
        <strain evidence="1">SQ_2022a</strain>
    </source>
</reference>
<accession>A0ACC0HE14</accession>
<sequence length="840" mass="93396">MAATSLPVSPLAAATTTTIIQNQSEHTTKHSSETGSVKFRRNLNEVKQLHAQITRKSINNHTNSTFTKIISLCAEIATPESLQYARKSLDLFDISRVSLYTFNSLIRGYSIAGLCDEAISLYLRMVSEGVNPDHYTFPFALSACAKGEAFLEGIQLHGSVVKMGLGEDVFIQNSLIHFYFECGEVDFGKKVFEEMSERNVVSWTSLICGYARRDRPSEAVSMFFEMVETGIEPNSITMVCVISACAKLRNLELGERVCVYLGESGLKINGLLVNALVDMYMKCGATERAKQLFDDCVDENLVLYNTILSNYVRQGMEKEALAILIEMLRQGPKPDRVTMLSAVSASAQLGEFSFGRQCHCYILRNGLDGWDSVSNAIIDMYTKCGKQELACRVFDRMSTKTVVSWNTLIAGFVRNGDVESAWGLFNQMPETDLVSWNTMIGALVQESLFEDAIELFRVMQSEGIKADKVTMVSVASACGYLGAVDLAKWAYRYIERTEIHCDLKLGTALVDMFARCGDTESAVLVFNKMKERDVSAWTAVIGAMALEGNGIRAIELFDEMLKQGLKPDGVAFVEVLMACSHAGLVDQGKRLFQSMKEKHGVSPQIVHYGCMVDLLGRAGLLSEALDLIEGMPMEPNSVGWGALLAACRTCKNDKMAAYAAERITELAHDKSGFHVLLSNIYASAGKWTDVARVRLQMKERGLRKVPGSSSIEIDGVIHEFTSSDESHPEMTDIALMLQEMNCRIRDVGHVPDLTNVLLDVDDWEKEFLLSRHSEKRAMAFGLLSTSQGTPIRVVKNLRMCSDCHSFAKLVSEIYSREIVVRDNNRFHIFQQGLCSCNDFW</sequence>
<keyword evidence="2" id="KW-1185">Reference proteome</keyword>